<dbReference type="EMBL" id="VSRR010007497">
    <property type="protein sequence ID" value="MPC47010.1"/>
    <property type="molecule type" value="Genomic_DNA"/>
</dbReference>
<gene>
    <name evidence="2" type="ORF">E2C01_040744</name>
</gene>
<accession>A0A5B7FHG2</accession>
<organism evidence="2 3">
    <name type="scientific">Portunus trituberculatus</name>
    <name type="common">Swimming crab</name>
    <name type="synonym">Neptunus trituberculatus</name>
    <dbReference type="NCBI Taxonomy" id="210409"/>
    <lineage>
        <taxon>Eukaryota</taxon>
        <taxon>Metazoa</taxon>
        <taxon>Ecdysozoa</taxon>
        <taxon>Arthropoda</taxon>
        <taxon>Crustacea</taxon>
        <taxon>Multicrustacea</taxon>
        <taxon>Malacostraca</taxon>
        <taxon>Eumalacostraca</taxon>
        <taxon>Eucarida</taxon>
        <taxon>Decapoda</taxon>
        <taxon>Pleocyemata</taxon>
        <taxon>Brachyura</taxon>
        <taxon>Eubrachyura</taxon>
        <taxon>Portunoidea</taxon>
        <taxon>Portunidae</taxon>
        <taxon>Portuninae</taxon>
        <taxon>Portunus</taxon>
    </lineage>
</organism>
<protein>
    <submittedName>
        <fullName evidence="2">Uncharacterized protein</fullName>
    </submittedName>
</protein>
<keyword evidence="3" id="KW-1185">Reference proteome</keyword>
<name>A0A5B7FHG2_PORTR</name>
<comment type="caution">
    <text evidence="2">The sequence shown here is derived from an EMBL/GenBank/DDBJ whole genome shotgun (WGS) entry which is preliminary data.</text>
</comment>
<dbReference type="AlphaFoldDB" id="A0A5B7FHG2"/>
<feature type="compositionally biased region" description="Low complexity" evidence="1">
    <location>
        <begin position="59"/>
        <end position="81"/>
    </location>
</feature>
<evidence type="ECO:0000313" key="2">
    <source>
        <dbReference type="EMBL" id="MPC47010.1"/>
    </source>
</evidence>
<evidence type="ECO:0000256" key="1">
    <source>
        <dbReference type="SAM" id="MobiDB-lite"/>
    </source>
</evidence>
<dbReference type="Proteomes" id="UP000324222">
    <property type="component" value="Unassembled WGS sequence"/>
</dbReference>
<feature type="compositionally biased region" description="Basic residues" evidence="1">
    <location>
        <begin position="31"/>
        <end position="45"/>
    </location>
</feature>
<reference evidence="2 3" key="1">
    <citation type="submission" date="2019-05" db="EMBL/GenBank/DDBJ databases">
        <title>Another draft genome of Portunus trituberculatus and its Hox gene families provides insights of decapod evolution.</title>
        <authorList>
            <person name="Jeong J.-H."/>
            <person name="Song I."/>
            <person name="Kim S."/>
            <person name="Choi T."/>
            <person name="Kim D."/>
            <person name="Ryu S."/>
            <person name="Kim W."/>
        </authorList>
    </citation>
    <scope>NUCLEOTIDE SEQUENCE [LARGE SCALE GENOMIC DNA]</scope>
    <source>
        <tissue evidence="2">Muscle</tissue>
    </source>
</reference>
<sequence>MGEGPWALGGGHASSSANIYKTNGARLSLRGIRKPHPLLLRPRKARPADTGQQGRGKDTTPTITTSTTTTTCSSSSSFSPS</sequence>
<evidence type="ECO:0000313" key="3">
    <source>
        <dbReference type="Proteomes" id="UP000324222"/>
    </source>
</evidence>
<feature type="region of interest" description="Disordered" evidence="1">
    <location>
        <begin position="24"/>
        <end position="81"/>
    </location>
</feature>
<proteinExistence type="predicted"/>